<dbReference type="Proteomes" id="UP001202117">
    <property type="component" value="Unassembled WGS sequence"/>
</dbReference>
<protein>
    <submittedName>
        <fullName evidence="2">Pyruvate kinase</fullName>
        <ecNumber evidence="2">2.7.1.40</ecNumber>
    </submittedName>
</protein>
<dbReference type="RefSeq" id="WP_276316647.1">
    <property type="nucleotide sequence ID" value="NZ_JAKVPY010000021.1"/>
</dbReference>
<comment type="caution">
    <text evidence="2">The sequence shown here is derived from an EMBL/GenBank/DDBJ whole genome shotgun (WGS) entry which is preliminary data.</text>
</comment>
<name>A0ABS9RY14_9GAMM</name>
<feature type="non-terminal residue" evidence="2">
    <location>
        <position position="1"/>
    </location>
</feature>
<reference evidence="2 3" key="1">
    <citation type="submission" date="2022-02" db="EMBL/GenBank/DDBJ databases">
        <title>Halomonas fukangensis sp. nov., a halophilic bacterium isolated from a bulk soil of Kalidium foliatum at Fukang.</title>
        <authorList>
            <person name="Huang Y."/>
        </authorList>
    </citation>
    <scope>NUCLEOTIDE SEQUENCE [LARGE SCALE GENOMIC DNA]</scope>
    <source>
        <strain evidence="2 3">EGI 63088</strain>
    </source>
</reference>
<keyword evidence="2" id="KW-0418">Kinase</keyword>
<evidence type="ECO:0000313" key="2">
    <source>
        <dbReference type="EMBL" id="MCH4564675.1"/>
    </source>
</evidence>
<organism evidence="2 3">
    <name type="scientific">Halomonas flagellata</name>
    <dbReference type="NCBI Taxonomy" id="2920385"/>
    <lineage>
        <taxon>Bacteria</taxon>
        <taxon>Pseudomonadati</taxon>
        <taxon>Pseudomonadota</taxon>
        <taxon>Gammaproteobacteria</taxon>
        <taxon>Oceanospirillales</taxon>
        <taxon>Halomonadaceae</taxon>
        <taxon>Halomonas</taxon>
    </lineage>
</organism>
<dbReference type="EC" id="2.7.1.40" evidence="2"/>
<gene>
    <name evidence="2" type="ORF">MKP05_16350</name>
</gene>
<dbReference type="InterPro" id="IPR015795">
    <property type="entry name" value="Pyrv_Knase_C"/>
</dbReference>
<dbReference type="GO" id="GO:0004743">
    <property type="term" value="F:pyruvate kinase activity"/>
    <property type="evidence" value="ECO:0007669"/>
    <property type="project" value="UniProtKB-EC"/>
</dbReference>
<keyword evidence="3" id="KW-1185">Reference proteome</keyword>
<dbReference type="InterPro" id="IPR036918">
    <property type="entry name" value="Pyrv_Knase_C_sf"/>
</dbReference>
<feature type="domain" description="Pyruvate kinase C-terminal" evidence="1">
    <location>
        <begin position="1"/>
        <end position="58"/>
    </location>
</feature>
<proteinExistence type="predicted"/>
<dbReference type="GO" id="GO:0016301">
    <property type="term" value="F:kinase activity"/>
    <property type="evidence" value="ECO:0007669"/>
    <property type="project" value="UniProtKB-KW"/>
</dbReference>
<evidence type="ECO:0000313" key="3">
    <source>
        <dbReference type="Proteomes" id="UP001202117"/>
    </source>
</evidence>
<dbReference type="Gene3D" id="3.40.1380.20">
    <property type="entry name" value="Pyruvate kinase, C-terminal domain"/>
    <property type="match status" value="1"/>
</dbReference>
<evidence type="ECO:0000259" key="1">
    <source>
        <dbReference type="Pfam" id="PF02887"/>
    </source>
</evidence>
<dbReference type="SUPFAM" id="SSF52935">
    <property type="entry name" value="PK C-terminal domain-like"/>
    <property type="match status" value="1"/>
</dbReference>
<dbReference type="Pfam" id="PF02887">
    <property type="entry name" value="PK_C"/>
    <property type="match status" value="1"/>
</dbReference>
<accession>A0ABS9RY14</accession>
<sequence length="64" mass="6860">RGVVSLPFDTSEMVPTEVNDRALALLVEKGIAEPGDHVILTRGDHMNAHGGTNTLKILEVGDHD</sequence>
<keyword evidence="2" id="KW-0670">Pyruvate</keyword>
<dbReference type="EMBL" id="JAKVPY010000021">
    <property type="protein sequence ID" value="MCH4564675.1"/>
    <property type="molecule type" value="Genomic_DNA"/>
</dbReference>
<keyword evidence="2" id="KW-0808">Transferase</keyword>